<evidence type="ECO:0000256" key="2">
    <source>
        <dbReference type="ARBA" id="ARBA00023015"/>
    </source>
</evidence>
<dbReference type="InterPro" id="IPR013324">
    <property type="entry name" value="RNA_pol_sigma_r3/r4-like"/>
</dbReference>
<keyword evidence="5 6" id="KW-0804">Transcription</keyword>
<dbReference type="InterPro" id="IPR039425">
    <property type="entry name" value="RNA_pol_sigma-70-like"/>
</dbReference>
<evidence type="ECO:0000256" key="5">
    <source>
        <dbReference type="ARBA" id="ARBA00023163"/>
    </source>
</evidence>
<dbReference type="CDD" id="cd06171">
    <property type="entry name" value="Sigma70_r4"/>
    <property type="match status" value="1"/>
</dbReference>
<evidence type="ECO:0000256" key="4">
    <source>
        <dbReference type="ARBA" id="ARBA00023125"/>
    </source>
</evidence>
<dbReference type="GO" id="GO:0003677">
    <property type="term" value="F:DNA binding"/>
    <property type="evidence" value="ECO:0007669"/>
    <property type="project" value="UniProtKB-KW"/>
</dbReference>
<dbReference type="InterPro" id="IPR036388">
    <property type="entry name" value="WH-like_DNA-bd_sf"/>
</dbReference>
<name>A0A0D6JBW5_9HYPH</name>
<dbReference type="Pfam" id="PF04542">
    <property type="entry name" value="Sigma70_r2"/>
    <property type="match status" value="1"/>
</dbReference>
<dbReference type="InterPro" id="IPR000838">
    <property type="entry name" value="RNA_pol_sigma70_ECF_CS"/>
</dbReference>
<dbReference type="NCBIfam" id="TIGR02937">
    <property type="entry name" value="sigma70-ECF"/>
    <property type="match status" value="1"/>
</dbReference>
<reference evidence="10" key="1">
    <citation type="submission" date="2015-02" db="EMBL/GenBank/DDBJ databases">
        <authorList>
            <person name="Chooi Y.-H."/>
        </authorList>
    </citation>
    <scope>NUCLEOTIDE SEQUENCE [LARGE SCALE GENOMIC DNA]</scope>
    <source>
        <strain evidence="10">strain Y</strain>
    </source>
</reference>
<dbReference type="Gene3D" id="1.10.10.10">
    <property type="entry name" value="Winged helix-like DNA-binding domain superfamily/Winged helix DNA-binding domain"/>
    <property type="match status" value="1"/>
</dbReference>
<accession>A0A0D6JBW5</accession>
<dbReference type="SUPFAM" id="SSF88946">
    <property type="entry name" value="Sigma2 domain of RNA polymerase sigma factors"/>
    <property type="match status" value="1"/>
</dbReference>
<dbReference type="Pfam" id="PF08281">
    <property type="entry name" value="Sigma70_r4_2"/>
    <property type="match status" value="1"/>
</dbReference>
<organism evidence="9 10">
    <name type="scientific">Candidatus Filomicrobium marinum</name>
    <dbReference type="NCBI Taxonomy" id="1608628"/>
    <lineage>
        <taxon>Bacteria</taxon>
        <taxon>Pseudomonadati</taxon>
        <taxon>Pseudomonadota</taxon>
        <taxon>Alphaproteobacteria</taxon>
        <taxon>Hyphomicrobiales</taxon>
        <taxon>Hyphomicrobiaceae</taxon>
        <taxon>Filomicrobium</taxon>
    </lineage>
</organism>
<dbReference type="EMBL" id="LN829119">
    <property type="protein sequence ID" value="CPR16083.1"/>
    <property type="molecule type" value="Genomic_DNA"/>
</dbReference>
<dbReference type="Gene3D" id="1.10.1740.10">
    <property type="match status" value="1"/>
</dbReference>
<dbReference type="KEGG" id="fiy:BN1229_v1_0641"/>
<keyword evidence="10" id="KW-1185">Reference proteome</keyword>
<dbReference type="InterPro" id="IPR013325">
    <property type="entry name" value="RNA_pol_sigma_r2"/>
</dbReference>
<feature type="domain" description="RNA polymerase sigma-70 region 2" evidence="7">
    <location>
        <begin position="14"/>
        <end position="74"/>
    </location>
</feature>
<dbReference type="InterPro" id="IPR014284">
    <property type="entry name" value="RNA_pol_sigma-70_dom"/>
</dbReference>
<dbReference type="RefSeq" id="WP_046476543.1">
    <property type="nucleotide sequence ID" value="NZ_LN829118.1"/>
</dbReference>
<sequence length="185" mass="20764">MPKSNQLNEDIVELIPALRAFARSFYRDAADADDLVQETLIRALSKIHQFRPGTNMKSWLFTIMRNTFCTRHMMERREAPGSAACISEGSAIDPTQEWSLRGRELIEAVERLPDKQREVLVLVGALGVAYNEAATICGCSIGTIKSRLNRARQRLLVEIGETTSTACVEQAMQHPVGLVAWYRTQ</sequence>
<dbReference type="PANTHER" id="PTHR43133:SF25">
    <property type="entry name" value="RNA POLYMERASE SIGMA FACTOR RFAY-RELATED"/>
    <property type="match status" value="1"/>
</dbReference>
<comment type="similarity">
    <text evidence="1 6">Belongs to the sigma-70 factor family. ECF subfamily.</text>
</comment>
<dbReference type="InterPro" id="IPR013249">
    <property type="entry name" value="RNA_pol_sigma70_r4_t2"/>
</dbReference>
<dbReference type="KEGG" id="fil:BN1229_v1_0637"/>
<evidence type="ECO:0000256" key="6">
    <source>
        <dbReference type="RuleBase" id="RU000716"/>
    </source>
</evidence>
<evidence type="ECO:0000259" key="7">
    <source>
        <dbReference type="Pfam" id="PF04542"/>
    </source>
</evidence>
<dbReference type="SUPFAM" id="SSF88659">
    <property type="entry name" value="Sigma3 and sigma4 domains of RNA polymerase sigma factors"/>
    <property type="match status" value="1"/>
</dbReference>
<dbReference type="GO" id="GO:0006352">
    <property type="term" value="P:DNA-templated transcription initiation"/>
    <property type="evidence" value="ECO:0007669"/>
    <property type="project" value="InterPro"/>
</dbReference>
<feature type="domain" description="RNA polymerase sigma factor 70 region 4 type 2" evidence="8">
    <location>
        <begin position="103"/>
        <end position="155"/>
    </location>
</feature>
<evidence type="ECO:0000313" key="10">
    <source>
        <dbReference type="Proteomes" id="UP000033187"/>
    </source>
</evidence>
<dbReference type="PANTHER" id="PTHR43133">
    <property type="entry name" value="RNA POLYMERASE ECF-TYPE SIGMA FACTO"/>
    <property type="match status" value="1"/>
</dbReference>
<keyword evidence="3 6" id="KW-0731">Sigma factor</keyword>
<protein>
    <recommendedName>
        <fullName evidence="6">RNA polymerase sigma factor</fullName>
    </recommendedName>
</protein>
<keyword evidence="2 6" id="KW-0805">Transcription regulation</keyword>
<evidence type="ECO:0000259" key="8">
    <source>
        <dbReference type="Pfam" id="PF08281"/>
    </source>
</evidence>
<keyword evidence="4 6" id="KW-0238">DNA-binding</keyword>
<dbReference type="Proteomes" id="UP000033187">
    <property type="component" value="Chromosome 1"/>
</dbReference>
<evidence type="ECO:0000256" key="3">
    <source>
        <dbReference type="ARBA" id="ARBA00023082"/>
    </source>
</evidence>
<dbReference type="InterPro" id="IPR007627">
    <property type="entry name" value="RNA_pol_sigma70_r2"/>
</dbReference>
<dbReference type="GO" id="GO:0016987">
    <property type="term" value="F:sigma factor activity"/>
    <property type="evidence" value="ECO:0007669"/>
    <property type="project" value="UniProtKB-KW"/>
</dbReference>
<proteinExistence type="inferred from homology"/>
<evidence type="ECO:0000256" key="1">
    <source>
        <dbReference type="ARBA" id="ARBA00010641"/>
    </source>
</evidence>
<dbReference type="AlphaFoldDB" id="A0A0D6JBW5"/>
<gene>
    <name evidence="9" type="ORF">YBN1229_v1_0641</name>
</gene>
<dbReference type="PROSITE" id="PS01063">
    <property type="entry name" value="SIGMA70_ECF"/>
    <property type="match status" value="1"/>
</dbReference>
<evidence type="ECO:0000313" key="9">
    <source>
        <dbReference type="EMBL" id="CPR16083.1"/>
    </source>
</evidence>